<evidence type="ECO:0000259" key="2">
    <source>
        <dbReference type="Pfam" id="PF20515"/>
    </source>
</evidence>
<dbReference type="AlphaFoldDB" id="A0A2N5UJ70"/>
<feature type="region of interest" description="Disordered" evidence="1">
    <location>
        <begin position="28"/>
        <end position="146"/>
    </location>
</feature>
<organism evidence="3 4">
    <name type="scientific">Puccinia coronata f. sp. avenae</name>
    <dbReference type="NCBI Taxonomy" id="200324"/>
    <lineage>
        <taxon>Eukaryota</taxon>
        <taxon>Fungi</taxon>
        <taxon>Dikarya</taxon>
        <taxon>Basidiomycota</taxon>
        <taxon>Pucciniomycotina</taxon>
        <taxon>Pucciniomycetes</taxon>
        <taxon>Pucciniales</taxon>
        <taxon>Pucciniaceae</taxon>
        <taxon>Puccinia</taxon>
    </lineage>
</organism>
<feature type="non-terminal residue" evidence="3">
    <location>
        <position position="1"/>
    </location>
</feature>
<evidence type="ECO:0000313" key="3">
    <source>
        <dbReference type="EMBL" id="PLW37706.1"/>
    </source>
</evidence>
<proteinExistence type="predicted"/>
<dbReference type="OrthoDB" id="2505591at2759"/>
<dbReference type="InterPro" id="IPR046798">
    <property type="entry name" value="2OG-FeII_Oxy_6"/>
</dbReference>
<comment type="caution">
    <text evidence="3">The sequence shown here is derived from an EMBL/GenBank/DDBJ whole genome shotgun (WGS) entry which is preliminary data.</text>
</comment>
<name>A0A2N5UJ70_9BASI</name>
<feature type="domain" description="Tet-like 2OG-Fe(II) oxygenase" evidence="2">
    <location>
        <begin position="212"/>
        <end position="412"/>
    </location>
</feature>
<feature type="compositionally biased region" description="Acidic residues" evidence="1">
    <location>
        <begin position="110"/>
        <end position="123"/>
    </location>
</feature>
<dbReference type="Pfam" id="PF20515">
    <property type="entry name" value="2OG-FeII_Oxy_6"/>
    <property type="match status" value="1"/>
</dbReference>
<evidence type="ECO:0000313" key="4">
    <source>
        <dbReference type="Proteomes" id="UP000235388"/>
    </source>
</evidence>
<evidence type="ECO:0000256" key="1">
    <source>
        <dbReference type="SAM" id="MobiDB-lite"/>
    </source>
</evidence>
<keyword evidence="4" id="KW-1185">Reference proteome</keyword>
<feature type="compositionally biased region" description="Polar residues" evidence="1">
    <location>
        <begin position="32"/>
        <end position="50"/>
    </location>
</feature>
<accession>A0A2N5UJ70</accession>
<sequence length="419" mass="47504">ESRPRHSLYLLQSGILFVEMARVNGGDDHTKANTSLPQINPSPSSITGQGTLPMDRRSRRNPRARRPRKRPHKNIDRWARAARKAMAPFIRSGSRAPAGLVSTSSRANDDDIDEDDQSNDDNESSPLNDDALHPCDPVSVSKPKDNKDNKKIHFYYVSLSHQEDPFREEKITSQNTLQLYYHCLSFGTCIIAPTDRAAFCKAKWISFDSMTPGELNGWEKLVCHLLERTEYVNPVKGNGAQNGGQMWADGWRKSSNPGQSVGRFCSMPKMKKAIERAKYNPVSEAAGIQEASDFISCQLQNFAPGVFDSCRQLLINGNYPSMAHMEYPAPYTANDFASFLTFTMYNFFNQPHQDQDVNLWTLVIWIPIFSPTTCAEDDPILADQGFNMMGGQFTFRDFQVYLDLEEFRGVTFCHLHHWI</sequence>
<feature type="compositionally biased region" description="Basic residues" evidence="1">
    <location>
        <begin position="57"/>
        <end position="72"/>
    </location>
</feature>
<dbReference type="EMBL" id="PGCJ01000218">
    <property type="protein sequence ID" value="PLW37706.1"/>
    <property type="molecule type" value="Genomic_DNA"/>
</dbReference>
<reference evidence="3 4" key="1">
    <citation type="submission" date="2017-11" db="EMBL/GenBank/DDBJ databases">
        <title>De novo assembly and phasing of dikaryotic genomes from two isolates of Puccinia coronata f. sp. avenae, the causal agent of oat crown rust.</title>
        <authorList>
            <person name="Miller M.E."/>
            <person name="Zhang Y."/>
            <person name="Omidvar V."/>
            <person name="Sperschneider J."/>
            <person name="Schwessinger B."/>
            <person name="Raley C."/>
            <person name="Palmer J.M."/>
            <person name="Garnica D."/>
            <person name="Upadhyaya N."/>
            <person name="Rathjen J."/>
            <person name="Taylor J.M."/>
            <person name="Park R.F."/>
            <person name="Dodds P.N."/>
            <person name="Hirsch C.D."/>
            <person name="Kianian S.F."/>
            <person name="Figueroa M."/>
        </authorList>
    </citation>
    <scope>NUCLEOTIDE SEQUENCE [LARGE SCALE GENOMIC DNA]</scope>
    <source>
        <strain evidence="3">12NC29</strain>
    </source>
</reference>
<dbReference type="Proteomes" id="UP000235388">
    <property type="component" value="Unassembled WGS sequence"/>
</dbReference>
<protein>
    <recommendedName>
        <fullName evidence="2">Tet-like 2OG-Fe(II) oxygenase domain-containing protein</fullName>
    </recommendedName>
</protein>
<gene>
    <name evidence="3" type="ORF">PCANC_17144</name>
</gene>